<dbReference type="Pfam" id="PF20479">
    <property type="entry name" value="TMEM128"/>
    <property type="match status" value="1"/>
</dbReference>
<proteinExistence type="predicted"/>
<name>A0A1Y1V9E4_9FUNG</name>
<accession>A0A1Y1V9E4</accession>
<evidence type="ECO:0000313" key="3">
    <source>
        <dbReference type="Proteomes" id="UP000193719"/>
    </source>
</evidence>
<comment type="caution">
    <text evidence="2">The sequence shown here is derived from an EMBL/GenBank/DDBJ whole genome shotgun (WGS) entry which is preliminary data.</text>
</comment>
<dbReference type="OrthoDB" id="58903at2759"/>
<keyword evidence="1" id="KW-1133">Transmembrane helix</keyword>
<feature type="transmembrane region" description="Helical" evidence="1">
    <location>
        <begin position="128"/>
        <end position="147"/>
    </location>
</feature>
<dbReference type="Proteomes" id="UP000193719">
    <property type="component" value="Unassembled WGS sequence"/>
</dbReference>
<evidence type="ECO:0000313" key="2">
    <source>
        <dbReference type="EMBL" id="ORX50408.1"/>
    </source>
</evidence>
<gene>
    <name evidence="2" type="ORF">BCR36DRAFT_412431</name>
</gene>
<dbReference type="EMBL" id="MCFH01000021">
    <property type="protein sequence ID" value="ORX50408.1"/>
    <property type="molecule type" value="Genomic_DNA"/>
</dbReference>
<evidence type="ECO:0000256" key="1">
    <source>
        <dbReference type="SAM" id="Phobius"/>
    </source>
</evidence>
<organism evidence="2 3">
    <name type="scientific">Piromyces finnis</name>
    <dbReference type="NCBI Taxonomy" id="1754191"/>
    <lineage>
        <taxon>Eukaryota</taxon>
        <taxon>Fungi</taxon>
        <taxon>Fungi incertae sedis</taxon>
        <taxon>Chytridiomycota</taxon>
        <taxon>Chytridiomycota incertae sedis</taxon>
        <taxon>Neocallimastigomycetes</taxon>
        <taxon>Neocallimastigales</taxon>
        <taxon>Neocallimastigaceae</taxon>
        <taxon>Piromyces</taxon>
    </lineage>
</organism>
<feature type="transmembrane region" description="Helical" evidence="1">
    <location>
        <begin position="62"/>
        <end position="83"/>
    </location>
</feature>
<feature type="transmembrane region" description="Helical" evidence="1">
    <location>
        <begin position="30"/>
        <end position="50"/>
    </location>
</feature>
<dbReference type="PANTHER" id="PTHR31134">
    <property type="entry name" value="TRANSMEMBRANE PROTEIN 128"/>
    <property type="match status" value="1"/>
</dbReference>
<reference evidence="2 3" key="2">
    <citation type="submission" date="2016-08" db="EMBL/GenBank/DDBJ databases">
        <title>Pervasive Adenine N6-methylation of Active Genes in Fungi.</title>
        <authorList>
            <consortium name="DOE Joint Genome Institute"/>
            <person name="Mondo S.J."/>
            <person name="Dannebaum R.O."/>
            <person name="Kuo R.C."/>
            <person name="Labutti K."/>
            <person name="Haridas S."/>
            <person name="Kuo A."/>
            <person name="Salamov A."/>
            <person name="Ahrendt S.R."/>
            <person name="Lipzen A."/>
            <person name="Sullivan W."/>
            <person name="Andreopoulos W.B."/>
            <person name="Clum A."/>
            <person name="Lindquist E."/>
            <person name="Daum C."/>
            <person name="Ramamoorthy G.K."/>
            <person name="Gryganskyi A."/>
            <person name="Culley D."/>
            <person name="Magnuson J.K."/>
            <person name="James T.Y."/>
            <person name="O'Malley M.A."/>
            <person name="Stajich J.E."/>
            <person name="Spatafora J.W."/>
            <person name="Visel A."/>
            <person name="Grigoriev I.V."/>
        </authorList>
    </citation>
    <scope>NUCLEOTIDE SEQUENCE [LARGE SCALE GENOMIC DNA]</scope>
    <source>
        <strain evidence="3">finn</strain>
    </source>
</reference>
<keyword evidence="1" id="KW-0812">Transmembrane</keyword>
<dbReference type="AlphaFoldDB" id="A0A1Y1V9E4"/>
<reference evidence="2 3" key="1">
    <citation type="submission" date="2016-08" db="EMBL/GenBank/DDBJ databases">
        <title>Genomes of anaerobic fungi encode conserved fungal cellulosomes for biomass hydrolysis.</title>
        <authorList>
            <consortium name="DOE Joint Genome Institute"/>
            <person name="Haitjema C.H."/>
            <person name="Gilmore S.P."/>
            <person name="Henske J.K."/>
            <person name="Solomon K.V."/>
            <person name="De Groot R."/>
            <person name="Kuo A."/>
            <person name="Mondo S.J."/>
            <person name="Salamov A.A."/>
            <person name="Labutti K."/>
            <person name="Zhao Z."/>
            <person name="Chiniquy J."/>
            <person name="Barry K."/>
            <person name="Brewer H.M."/>
            <person name="Purvine S.O."/>
            <person name="Wright A.T."/>
            <person name="Boxma B."/>
            <person name="Van Alen T."/>
            <person name="Hackstein J.H."/>
            <person name="Baker S.E."/>
            <person name="Grigoriev I.V."/>
            <person name="O'Malley M.A."/>
        </authorList>
    </citation>
    <scope>NUCLEOTIDE SEQUENCE [LARGE SCALE GENOMIC DNA]</scope>
    <source>
        <strain evidence="3">finn</strain>
    </source>
</reference>
<sequence>MPGDNRGEYTRLGSNGTEKKSLRKLSFKKILWISLSVYLVFFTDFGKLLINDKENKLIKPFLYIAYCSFALFVGCILNLTVYLPKVKKVKVDFKDWQHNIKKPIQLTTVSIIVSYICSSIAFWPVYGFVSFILILICCLGGVSLVALI</sequence>
<keyword evidence="1" id="KW-0472">Membrane</keyword>
<feature type="transmembrane region" description="Helical" evidence="1">
    <location>
        <begin position="104"/>
        <end position="122"/>
    </location>
</feature>
<keyword evidence="3" id="KW-1185">Reference proteome</keyword>
<protein>
    <submittedName>
        <fullName evidence="2">Uncharacterized protein</fullName>
    </submittedName>
</protein>
<dbReference type="PANTHER" id="PTHR31134:SF1">
    <property type="entry name" value="TRANSMEMBRANE PROTEIN 128"/>
    <property type="match status" value="1"/>
</dbReference>
<dbReference type="InterPro" id="IPR033579">
    <property type="entry name" value="TMEM128"/>
</dbReference>